<name>A0A2A4JP80_HELVI</name>
<gene>
    <name evidence="2" type="ORF">B5V51_14636</name>
</gene>
<proteinExistence type="predicted"/>
<dbReference type="AlphaFoldDB" id="A0A2A4JP80"/>
<dbReference type="PANTHER" id="PTHR21286:SF0">
    <property type="entry name" value="NUCLEAR PORE COMPLEX PROTEIN NUP160"/>
    <property type="match status" value="1"/>
</dbReference>
<organism evidence="2">
    <name type="scientific">Heliothis virescens</name>
    <name type="common">Tobacco budworm moth</name>
    <dbReference type="NCBI Taxonomy" id="7102"/>
    <lineage>
        <taxon>Eukaryota</taxon>
        <taxon>Metazoa</taxon>
        <taxon>Ecdysozoa</taxon>
        <taxon>Arthropoda</taxon>
        <taxon>Hexapoda</taxon>
        <taxon>Insecta</taxon>
        <taxon>Pterygota</taxon>
        <taxon>Neoptera</taxon>
        <taxon>Endopterygota</taxon>
        <taxon>Lepidoptera</taxon>
        <taxon>Glossata</taxon>
        <taxon>Ditrysia</taxon>
        <taxon>Noctuoidea</taxon>
        <taxon>Noctuidae</taxon>
        <taxon>Heliothinae</taxon>
        <taxon>Heliothis</taxon>
    </lineage>
</organism>
<dbReference type="EMBL" id="NWSH01000902">
    <property type="protein sequence ID" value="PCG73619.1"/>
    <property type="molecule type" value="Genomic_DNA"/>
</dbReference>
<reference evidence="2" key="1">
    <citation type="submission" date="2017-09" db="EMBL/GenBank/DDBJ databases">
        <title>Contemporary evolution of a Lepidopteran species, Heliothis virescens, in response to modern agricultural practices.</title>
        <authorList>
            <person name="Fritz M.L."/>
            <person name="Deyonke A.M."/>
            <person name="Papanicolaou A."/>
            <person name="Micinski S."/>
            <person name="Westbrook J."/>
            <person name="Gould F."/>
        </authorList>
    </citation>
    <scope>NUCLEOTIDE SEQUENCE [LARGE SCALE GENOMIC DNA]</scope>
    <source>
        <strain evidence="2">HvINT-</strain>
        <tissue evidence="2">Whole body</tissue>
    </source>
</reference>
<dbReference type="GO" id="GO:0017056">
    <property type="term" value="F:structural constituent of nuclear pore"/>
    <property type="evidence" value="ECO:0007669"/>
    <property type="project" value="TreeGrafter"/>
</dbReference>
<dbReference type="InterPro" id="IPR056535">
    <property type="entry name" value="TPR_NUP160_M"/>
</dbReference>
<dbReference type="InterPro" id="IPR021717">
    <property type="entry name" value="Nucleoporin_Nup160"/>
</dbReference>
<dbReference type="PANTHER" id="PTHR21286">
    <property type="entry name" value="NUCLEAR PORE COMPLEX PROTEIN NUP160"/>
    <property type="match status" value="1"/>
</dbReference>
<accession>A0A2A4JP80</accession>
<feature type="domain" description="NUP160 middle TPR" evidence="1">
    <location>
        <begin position="1"/>
        <end position="102"/>
    </location>
</feature>
<dbReference type="GO" id="GO:0005643">
    <property type="term" value="C:nuclear pore"/>
    <property type="evidence" value="ECO:0007669"/>
    <property type="project" value="UniProtKB-ARBA"/>
</dbReference>
<protein>
    <recommendedName>
        <fullName evidence="1">NUP160 middle TPR domain-containing protein</fullName>
    </recommendedName>
</protein>
<evidence type="ECO:0000313" key="2">
    <source>
        <dbReference type="EMBL" id="PCG73619.1"/>
    </source>
</evidence>
<comment type="caution">
    <text evidence="2">The sequence shown here is derived from an EMBL/GenBank/DDBJ whole genome shotgun (WGS) entry which is preliminary data.</text>
</comment>
<dbReference type="STRING" id="7102.A0A2A4JP80"/>
<dbReference type="Pfam" id="PF23354">
    <property type="entry name" value="TPR_NUP160_120_M"/>
    <property type="match status" value="1"/>
</dbReference>
<sequence length="303" mass="33671">MLEPWCEWNACSRQFILGLALLDLDDAENAYTAFCKAAKGVSTEPFLRQLVAAPDARLTQHQALVLYYMKVIKLFEIHDAGACVVRLAETAISIADKDDPNLVIKLFEIHDAGACVVRLAETAISIADKDDPNLVTSRRELGALVSCAELAGDAERAAAARAKLHDAHAHNPYYDFLYALHPDHAFLARPAAAGKHLQVIGPEELAAELREEDPDSLDPVQKALLRGDNIDFDALYPKLKDANPETLLAVLKRTISTGQFLPHWFLQTYMVYNDLDELVKEYTKVVIRVSEDMKLARLEHAVN</sequence>
<evidence type="ECO:0000259" key="1">
    <source>
        <dbReference type="Pfam" id="PF23354"/>
    </source>
</evidence>